<evidence type="ECO:0000313" key="1">
    <source>
        <dbReference type="EMBL" id="TGY91719.1"/>
    </source>
</evidence>
<evidence type="ECO:0000313" key="2">
    <source>
        <dbReference type="Proteomes" id="UP000305451"/>
    </source>
</evidence>
<name>A0A4V3RYT6_9PROT</name>
<dbReference type="OrthoDB" id="9811423at2"/>
<proteinExistence type="predicted"/>
<accession>A0A4V3RYT6</accession>
<dbReference type="RefSeq" id="WP_135945895.1">
    <property type="nucleotide sequence ID" value="NZ_BMEI01000005.1"/>
</dbReference>
<dbReference type="EMBL" id="SRXV01000005">
    <property type="protein sequence ID" value="TGY91719.1"/>
    <property type="molecule type" value="Genomic_DNA"/>
</dbReference>
<dbReference type="InterPro" id="IPR010710">
    <property type="entry name" value="DUF1289"/>
</dbReference>
<dbReference type="PANTHER" id="PTHR35175">
    <property type="entry name" value="DUF1289 DOMAIN-CONTAINING PROTEIN"/>
    <property type="match status" value="1"/>
</dbReference>
<keyword evidence="2" id="KW-1185">Reference proteome</keyword>
<dbReference type="Proteomes" id="UP000305451">
    <property type="component" value="Unassembled WGS sequence"/>
</dbReference>
<protein>
    <submittedName>
        <fullName evidence="1">DUF1289 domain-containing protein</fullName>
    </submittedName>
</protein>
<sequence length="63" mass="7348">MKRAIWSPCIQVCFVDPEDRMCVGCFRTLEELGRWTRFTDAERAALKPELEKRRAAYLARKAG</sequence>
<dbReference type="PANTHER" id="PTHR35175:SF2">
    <property type="entry name" value="DUF1289 DOMAIN-CONTAINING PROTEIN"/>
    <property type="match status" value="1"/>
</dbReference>
<reference evidence="1 2" key="1">
    <citation type="journal article" date="2013" name="Int. J. Syst. Evol. Microbiol.">
        <title>Marinicauda pacifica gen. nov., sp. nov., a prosthecate alphaproteobacterium of the family Hyphomonadaceae isolated from deep seawater.</title>
        <authorList>
            <person name="Zhang X.Y."/>
            <person name="Li G.W."/>
            <person name="Wang C.S."/>
            <person name="Zhang Y.J."/>
            <person name="Xu X.W."/>
            <person name="Li H."/>
            <person name="Liu A."/>
            <person name="Liu C."/>
            <person name="Xie B.B."/>
            <person name="Qin Q.L."/>
            <person name="Xu Z."/>
            <person name="Chen X.L."/>
            <person name="Zhou B.C."/>
            <person name="Zhang Y.Z."/>
        </authorList>
    </citation>
    <scope>NUCLEOTIDE SEQUENCE [LARGE SCALE GENOMIC DNA]</scope>
    <source>
        <strain evidence="1 2">P-1 km-3</strain>
    </source>
</reference>
<dbReference type="AlphaFoldDB" id="A0A4V3RYT6"/>
<dbReference type="Pfam" id="PF06945">
    <property type="entry name" value="DUF1289"/>
    <property type="match status" value="1"/>
</dbReference>
<comment type="caution">
    <text evidence="1">The sequence shown here is derived from an EMBL/GenBank/DDBJ whole genome shotgun (WGS) entry which is preliminary data.</text>
</comment>
<organism evidence="1 2">
    <name type="scientific">Marinicauda pacifica</name>
    <dbReference type="NCBI Taxonomy" id="1133559"/>
    <lineage>
        <taxon>Bacteria</taxon>
        <taxon>Pseudomonadati</taxon>
        <taxon>Pseudomonadota</taxon>
        <taxon>Alphaproteobacteria</taxon>
        <taxon>Maricaulales</taxon>
        <taxon>Maricaulaceae</taxon>
        <taxon>Marinicauda</taxon>
    </lineage>
</organism>
<gene>
    <name evidence="1" type="ORF">E5162_13960</name>
</gene>